<comment type="caution">
    <text evidence="1">The sequence shown here is derived from an EMBL/GenBank/DDBJ whole genome shotgun (WGS) entry which is preliminary data.</text>
</comment>
<sequence>MEDIRRKAMVKLSCAGIGPTAPAIKNIKGYGKSTKYSVYIAWRDSGKDGRKAHGSRSDKICTLIFLEGLKRSIKNIPETPNSPD</sequence>
<dbReference type="Proteomes" id="UP000318571">
    <property type="component" value="Chromosome 10"/>
</dbReference>
<name>A0A553NFK0_TIGCA</name>
<organism evidence="1 2">
    <name type="scientific">Tigriopus californicus</name>
    <name type="common">Marine copepod</name>
    <dbReference type="NCBI Taxonomy" id="6832"/>
    <lineage>
        <taxon>Eukaryota</taxon>
        <taxon>Metazoa</taxon>
        <taxon>Ecdysozoa</taxon>
        <taxon>Arthropoda</taxon>
        <taxon>Crustacea</taxon>
        <taxon>Multicrustacea</taxon>
        <taxon>Hexanauplia</taxon>
        <taxon>Copepoda</taxon>
        <taxon>Harpacticoida</taxon>
        <taxon>Harpacticidae</taxon>
        <taxon>Tigriopus</taxon>
    </lineage>
</organism>
<keyword evidence="2" id="KW-1185">Reference proteome</keyword>
<evidence type="ECO:0000313" key="2">
    <source>
        <dbReference type="Proteomes" id="UP000318571"/>
    </source>
</evidence>
<reference evidence="1 2" key="1">
    <citation type="journal article" date="2018" name="Nat. Ecol. Evol.">
        <title>Genomic signatures of mitonuclear coevolution across populations of Tigriopus californicus.</title>
        <authorList>
            <person name="Barreto F.S."/>
            <person name="Watson E.T."/>
            <person name="Lima T.G."/>
            <person name="Willett C.S."/>
            <person name="Edmands S."/>
            <person name="Li W."/>
            <person name="Burton R.S."/>
        </authorList>
    </citation>
    <scope>NUCLEOTIDE SEQUENCE [LARGE SCALE GENOMIC DNA]</scope>
    <source>
        <strain evidence="1 2">San Diego</strain>
    </source>
</reference>
<dbReference type="EMBL" id="VCGU01000458">
    <property type="protein sequence ID" value="TRY64223.1"/>
    <property type="molecule type" value="Genomic_DNA"/>
</dbReference>
<accession>A0A553NFK0</accession>
<gene>
    <name evidence="1" type="ORF">TCAL_14302</name>
</gene>
<protein>
    <submittedName>
        <fullName evidence="1">Uncharacterized protein</fullName>
    </submittedName>
</protein>
<proteinExistence type="predicted"/>
<evidence type="ECO:0000313" key="1">
    <source>
        <dbReference type="EMBL" id="TRY64223.1"/>
    </source>
</evidence>
<dbReference type="AlphaFoldDB" id="A0A553NFK0"/>